<keyword evidence="1" id="KW-1133">Transmembrane helix</keyword>
<evidence type="ECO:0000313" key="4">
    <source>
        <dbReference type="Proteomes" id="UP000505377"/>
    </source>
</evidence>
<evidence type="ECO:0000313" key="3">
    <source>
        <dbReference type="EMBL" id="QJY46811.1"/>
    </source>
</evidence>
<feature type="domain" description="Sulfatase N-terminal" evidence="2">
    <location>
        <begin position="216"/>
        <end position="443"/>
    </location>
</feature>
<feature type="transmembrane region" description="Helical" evidence="1">
    <location>
        <begin position="30"/>
        <end position="50"/>
    </location>
</feature>
<sequence length="509" mass="52682">MRALPVSSLRTVVAALVVLAALVVPAEPLGLLALSVEGLLGAALLLLLPARAVRQAATVLGLVLGAVGVVAVLDAAFRSVLARPFDPLLDAASVSAGVEFVAGSAGPLAATAAVLGAVLVALAVLVGVTLSVRHLAGLAVAHRRTTARTLAALTPVWLACALLGAPVASAGAALLVRDHAVQIRDGLADAEAFAAELAVDAHRDTDGLLSALAGKDVVVAFVESYGRDALPLVAPRLAAGTAELDAAGFASRSGFLTSPVVGGNSWLAHATFLSGLRVHDQRRYAALVDSDRTTLTSAFGAAGWRTAGVMPGTTREWPEAAFYGYDTLLDHPALAYRGPDHGWATVPDQYTLAAFQRAERQEPHEPVMAEIALVTSHAPWAYVPPVLDWAAVGDGSVYADIPPGPAEYGGAVAYSLDSLVSWVQTYGDDDLVLLVLGDHQPSAAVTGGGDTADVPISVVTRDEAVLDRIADWGWTPGLHPDDDAPVWPMESFRDRFLTAFSAEPDHPAR</sequence>
<dbReference type="Pfam" id="PF00884">
    <property type="entry name" value="Sulfatase"/>
    <property type="match status" value="1"/>
</dbReference>
<dbReference type="Proteomes" id="UP000505377">
    <property type="component" value="Chromosome"/>
</dbReference>
<accession>A0A6M6JKF2</accession>
<organism evidence="3 4">
    <name type="scientific">Pseudonocardia broussonetiae</name>
    <dbReference type="NCBI Taxonomy" id="2736640"/>
    <lineage>
        <taxon>Bacteria</taxon>
        <taxon>Bacillati</taxon>
        <taxon>Actinomycetota</taxon>
        <taxon>Actinomycetes</taxon>
        <taxon>Pseudonocardiales</taxon>
        <taxon>Pseudonocardiaceae</taxon>
        <taxon>Pseudonocardia</taxon>
    </lineage>
</organism>
<evidence type="ECO:0000259" key="2">
    <source>
        <dbReference type="Pfam" id="PF00884"/>
    </source>
</evidence>
<feature type="transmembrane region" description="Helical" evidence="1">
    <location>
        <begin position="108"/>
        <end position="130"/>
    </location>
</feature>
<dbReference type="AlphaFoldDB" id="A0A6M6JKF2"/>
<keyword evidence="4" id="KW-1185">Reference proteome</keyword>
<dbReference type="EMBL" id="CP053564">
    <property type="protein sequence ID" value="QJY46811.1"/>
    <property type="molecule type" value="Genomic_DNA"/>
</dbReference>
<dbReference type="SUPFAM" id="SSF53649">
    <property type="entry name" value="Alkaline phosphatase-like"/>
    <property type="match status" value="1"/>
</dbReference>
<feature type="transmembrane region" description="Helical" evidence="1">
    <location>
        <begin position="57"/>
        <end position="77"/>
    </location>
</feature>
<reference evidence="3 4" key="1">
    <citation type="submission" date="2020-05" db="EMBL/GenBank/DDBJ databases">
        <authorList>
            <person name="Mo P."/>
        </authorList>
    </citation>
    <scope>NUCLEOTIDE SEQUENCE [LARGE SCALE GENOMIC DNA]</scope>
    <source>
        <strain evidence="3 4">Gen01</strain>
    </source>
</reference>
<dbReference type="KEGG" id="pbro:HOP40_14105"/>
<keyword evidence="1" id="KW-0812">Transmembrane</keyword>
<dbReference type="InterPro" id="IPR000917">
    <property type="entry name" value="Sulfatase_N"/>
</dbReference>
<keyword evidence="1" id="KW-0472">Membrane</keyword>
<gene>
    <name evidence="3" type="ORF">HOP40_14105</name>
</gene>
<feature type="transmembrane region" description="Helical" evidence="1">
    <location>
        <begin position="150"/>
        <end position="176"/>
    </location>
</feature>
<proteinExistence type="predicted"/>
<protein>
    <submittedName>
        <fullName evidence="3">Sulfatase</fullName>
    </submittedName>
</protein>
<evidence type="ECO:0000256" key="1">
    <source>
        <dbReference type="SAM" id="Phobius"/>
    </source>
</evidence>
<dbReference type="Gene3D" id="3.40.720.10">
    <property type="entry name" value="Alkaline Phosphatase, subunit A"/>
    <property type="match status" value="1"/>
</dbReference>
<dbReference type="InterPro" id="IPR017850">
    <property type="entry name" value="Alkaline_phosphatase_core_sf"/>
</dbReference>
<name>A0A6M6JKF2_9PSEU</name>